<dbReference type="RefSeq" id="WP_053819562.1">
    <property type="nucleotide sequence ID" value="NZ_CP006911.1"/>
</dbReference>
<dbReference type="Gene3D" id="1.10.10.10">
    <property type="entry name" value="Winged helix-like DNA-binding domain superfamily/Winged helix DNA-binding domain"/>
    <property type="match status" value="1"/>
</dbReference>
<dbReference type="InterPro" id="IPR050950">
    <property type="entry name" value="HTH-type_LysR_regulators"/>
</dbReference>
<keyword evidence="7" id="KW-1185">Reference proteome</keyword>
<dbReference type="AlphaFoldDB" id="A0A0M4M1K1"/>
<dbReference type="Pfam" id="PF03466">
    <property type="entry name" value="LysR_substrate"/>
    <property type="match status" value="1"/>
</dbReference>
<evidence type="ECO:0000313" key="7">
    <source>
        <dbReference type="Proteomes" id="UP000068905"/>
    </source>
</evidence>
<keyword evidence="3" id="KW-0238">DNA-binding</keyword>
<dbReference type="InterPro" id="IPR005119">
    <property type="entry name" value="LysR_subst-bd"/>
</dbReference>
<dbReference type="GO" id="GO:0003700">
    <property type="term" value="F:DNA-binding transcription factor activity"/>
    <property type="evidence" value="ECO:0007669"/>
    <property type="project" value="InterPro"/>
</dbReference>
<feature type="domain" description="HTH lysR-type" evidence="5">
    <location>
        <begin position="3"/>
        <end position="60"/>
    </location>
</feature>
<dbReference type="InterPro" id="IPR036390">
    <property type="entry name" value="WH_DNA-bd_sf"/>
</dbReference>
<keyword evidence="4" id="KW-0804">Transcription</keyword>
<evidence type="ECO:0000259" key="5">
    <source>
        <dbReference type="PROSITE" id="PS50931"/>
    </source>
</evidence>
<dbReference type="GO" id="GO:0003677">
    <property type="term" value="F:DNA binding"/>
    <property type="evidence" value="ECO:0007669"/>
    <property type="project" value="UniProtKB-KW"/>
</dbReference>
<dbReference type="SUPFAM" id="SSF46785">
    <property type="entry name" value="Winged helix' DNA-binding domain"/>
    <property type="match status" value="1"/>
</dbReference>
<dbReference type="InterPro" id="IPR000847">
    <property type="entry name" value="LysR_HTH_N"/>
</dbReference>
<name>A0A0M4M1K1_9GAMM</name>
<evidence type="ECO:0000256" key="2">
    <source>
        <dbReference type="ARBA" id="ARBA00023015"/>
    </source>
</evidence>
<proteinExistence type="inferred from homology"/>
<evidence type="ECO:0000256" key="4">
    <source>
        <dbReference type="ARBA" id="ARBA00023163"/>
    </source>
</evidence>
<sequence>MTPSIKNLQYLVALKKTNHFSNAAKECFVSASTFSAGISKLENDLQVKLVERDNKNVRFTSAGNRITKQAMSVLAEMNVLVSTSNLDFFESEITIGVIPTISTYILPNFLSNLTHSHPKLKVSFKEDTSENLVKHLDQAKIDFAIFAFPYELPDFIESFQVFADPIYFIQHKNRKSKVIDNGSLLMLEQGHCLRSHILQNNEISTKHISNFSCTSISTLVAMVDTNIGVSFLPRMAIDFGILSHYPNINIDLESTKAKRDIGVIYRKNNPQEENIKKLAALLNTD</sequence>
<evidence type="ECO:0000256" key="1">
    <source>
        <dbReference type="ARBA" id="ARBA00009437"/>
    </source>
</evidence>
<dbReference type="Pfam" id="PF00126">
    <property type="entry name" value="HTH_1"/>
    <property type="match status" value="1"/>
</dbReference>
<organism evidence="6 7">
    <name type="scientific">Candidatus Pseudothioglobus singularis PS1</name>
    <dbReference type="NCBI Taxonomy" id="1125411"/>
    <lineage>
        <taxon>Bacteria</taxon>
        <taxon>Pseudomonadati</taxon>
        <taxon>Pseudomonadota</taxon>
        <taxon>Gammaproteobacteria</taxon>
        <taxon>Candidatus Pseudothioglobaceae</taxon>
        <taxon>Candidatus Pseudothioglobus</taxon>
    </lineage>
</organism>
<dbReference type="Proteomes" id="UP000068905">
    <property type="component" value="Chromosome"/>
</dbReference>
<evidence type="ECO:0000313" key="6">
    <source>
        <dbReference type="EMBL" id="ALE02599.1"/>
    </source>
</evidence>
<accession>A0A0M4M1K1</accession>
<dbReference type="OrthoDB" id="9775392at2"/>
<gene>
    <name evidence="6" type="ORF">W908_00830</name>
</gene>
<keyword evidence="2" id="KW-0805">Transcription regulation</keyword>
<dbReference type="GO" id="GO:0005829">
    <property type="term" value="C:cytosol"/>
    <property type="evidence" value="ECO:0007669"/>
    <property type="project" value="TreeGrafter"/>
</dbReference>
<dbReference type="KEGG" id="tsn:W908_00830"/>
<reference evidence="6 7" key="1">
    <citation type="journal article" date="2015" name="Genome Announc.">
        <title>Genome Sequence of 'Candidatus Thioglobus singularis' Strain PS1, a Mixotroph from the SUP05 Clade of Marine Gammaproteobacteria.</title>
        <authorList>
            <person name="Marshall K.T."/>
            <person name="Morris R.M."/>
        </authorList>
    </citation>
    <scope>NUCLEOTIDE SEQUENCE [LARGE SCALE GENOMIC DNA]</scope>
    <source>
        <strain evidence="6 7">PS1</strain>
    </source>
</reference>
<dbReference type="SUPFAM" id="SSF53850">
    <property type="entry name" value="Periplasmic binding protein-like II"/>
    <property type="match status" value="1"/>
</dbReference>
<dbReference type="PROSITE" id="PS50931">
    <property type="entry name" value="HTH_LYSR"/>
    <property type="match status" value="1"/>
</dbReference>
<comment type="similarity">
    <text evidence="1">Belongs to the LysR transcriptional regulatory family.</text>
</comment>
<dbReference type="STRING" id="1125411.W908_00830"/>
<dbReference type="EMBL" id="CP006911">
    <property type="protein sequence ID" value="ALE02599.1"/>
    <property type="molecule type" value="Genomic_DNA"/>
</dbReference>
<dbReference type="InterPro" id="IPR036388">
    <property type="entry name" value="WH-like_DNA-bd_sf"/>
</dbReference>
<dbReference type="Gene3D" id="3.40.190.10">
    <property type="entry name" value="Periplasmic binding protein-like II"/>
    <property type="match status" value="2"/>
</dbReference>
<dbReference type="PANTHER" id="PTHR30419">
    <property type="entry name" value="HTH-TYPE TRANSCRIPTIONAL REGULATOR YBHD"/>
    <property type="match status" value="1"/>
</dbReference>
<dbReference type="FunFam" id="1.10.10.10:FF:000001">
    <property type="entry name" value="LysR family transcriptional regulator"/>
    <property type="match status" value="1"/>
</dbReference>
<protein>
    <recommendedName>
        <fullName evidence="5">HTH lysR-type domain-containing protein</fullName>
    </recommendedName>
</protein>
<evidence type="ECO:0000256" key="3">
    <source>
        <dbReference type="ARBA" id="ARBA00023125"/>
    </source>
</evidence>